<protein>
    <submittedName>
        <fullName evidence="1">DUF3277 family protein</fullName>
    </submittedName>
</protein>
<dbReference type="Proteomes" id="UP000583127">
    <property type="component" value="Unassembled WGS sequence"/>
</dbReference>
<dbReference type="AlphaFoldDB" id="A0A7Y0A1Y2"/>
<sequence>MSAYSFKDVTATFVGPTGVFSLGYGSSNAEEGIDIAAAGDKNTMTVGADGEVMHSLHADKSGQVTVRLLKTSPMNQKLMATYEAQAISSSLWGQNIITISNAAVGDLHVARQCAFKKKPDMKYAKDGDIIAWTFDAGKVDSALGTY</sequence>
<comment type="caution">
    <text evidence="1">The sequence shown here is derived from an EMBL/GenBank/DDBJ whole genome shotgun (WGS) entry which is preliminary data.</text>
</comment>
<keyword evidence="2" id="KW-1185">Reference proteome</keyword>
<organism evidence="1 2">
    <name type="scientific">Paraburkholderia antibiotica</name>
    <dbReference type="NCBI Taxonomy" id="2728839"/>
    <lineage>
        <taxon>Bacteria</taxon>
        <taxon>Pseudomonadati</taxon>
        <taxon>Pseudomonadota</taxon>
        <taxon>Betaproteobacteria</taxon>
        <taxon>Burkholderiales</taxon>
        <taxon>Burkholderiaceae</taxon>
        <taxon>Paraburkholderia</taxon>
    </lineage>
</organism>
<dbReference type="EMBL" id="JABBFZ010000027">
    <property type="protein sequence ID" value="NML34948.1"/>
    <property type="molecule type" value="Genomic_DNA"/>
</dbReference>
<dbReference type="InterPro" id="IPR021695">
    <property type="entry name" value="Phage_KPP10_Orf10"/>
</dbReference>
<gene>
    <name evidence="1" type="ORF">HHL14_29510</name>
</gene>
<dbReference type="Pfam" id="PF11681">
    <property type="entry name" value="Phage_Tube_PhiTE"/>
    <property type="match status" value="1"/>
</dbReference>
<dbReference type="RefSeq" id="WP_169501133.1">
    <property type="nucleotide sequence ID" value="NZ_JABBFZ010000027.1"/>
</dbReference>
<proteinExistence type="predicted"/>
<evidence type="ECO:0000313" key="2">
    <source>
        <dbReference type="Proteomes" id="UP000583127"/>
    </source>
</evidence>
<name>A0A7Y0A1Y2_9BURK</name>
<dbReference type="NCBIfam" id="NF047581">
    <property type="entry name" value="gp105_phage_fam"/>
    <property type="match status" value="1"/>
</dbReference>
<evidence type="ECO:0000313" key="1">
    <source>
        <dbReference type="EMBL" id="NML34948.1"/>
    </source>
</evidence>
<reference evidence="1 2" key="1">
    <citation type="submission" date="2020-04" db="EMBL/GenBank/DDBJ databases">
        <title>Paraburkholderia sp. G-4-1-8 isolated from soil.</title>
        <authorList>
            <person name="Dahal R.H."/>
        </authorList>
    </citation>
    <scope>NUCLEOTIDE SEQUENCE [LARGE SCALE GENOMIC DNA]</scope>
    <source>
        <strain evidence="1 2">G-4-1-8</strain>
    </source>
</reference>
<accession>A0A7Y0A1Y2</accession>